<reference evidence="1" key="1">
    <citation type="submission" date="2016-06" db="UniProtKB">
        <authorList>
            <consortium name="WormBaseParasite"/>
        </authorList>
    </citation>
    <scope>IDENTIFICATION</scope>
</reference>
<dbReference type="WBParaSite" id="SSLN_0000446901-mRNA-1">
    <property type="protein sequence ID" value="SSLN_0000446901-mRNA-1"/>
    <property type="gene ID" value="SSLN_0000446901"/>
</dbReference>
<proteinExistence type="predicted"/>
<dbReference type="AlphaFoldDB" id="A0A183SJC4"/>
<sequence>LQKKEAVIVVATETLGTQHSLPGSVVRPDAGVEFTKDILLVHLRHSRQQGVQVLVEFVLRRIRARYWGSVGADDGGELVSPKRQAEAHQAIIDILRQIEQTTQDVVPHSKGKTSVASLCLLPAAPEEGEAGTHLLQLTLLKESGLAKSSNAHLLARHF</sequence>
<evidence type="ECO:0000313" key="1">
    <source>
        <dbReference type="WBParaSite" id="SSLN_0000446901-mRNA-1"/>
    </source>
</evidence>
<protein>
    <submittedName>
        <fullName evidence="1">Xpo1 domain-containing protein</fullName>
    </submittedName>
</protein>
<name>A0A183SJC4_SCHSO</name>
<organism evidence="1">
    <name type="scientific">Schistocephalus solidus</name>
    <name type="common">Tapeworm</name>
    <dbReference type="NCBI Taxonomy" id="70667"/>
    <lineage>
        <taxon>Eukaryota</taxon>
        <taxon>Metazoa</taxon>
        <taxon>Spiralia</taxon>
        <taxon>Lophotrochozoa</taxon>
        <taxon>Platyhelminthes</taxon>
        <taxon>Cestoda</taxon>
        <taxon>Eucestoda</taxon>
        <taxon>Diphyllobothriidea</taxon>
        <taxon>Diphyllobothriidae</taxon>
        <taxon>Schistocephalus</taxon>
    </lineage>
</organism>
<accession>A0A183SJC4</accession>